<accession>A0A9Y3S297</accession>
<dbReference type="AlphaFoldDB" id="A0A9Y3S297"/>
<dbReference type="InterPro" id="IPR027417">
    <property type="entry name" value="P-loop_NTPase"/>
</dbReference>
<dbReference type="InterPro" id="IPR043472">
    <property type="entry name" value="Macro_dom-like"/>
</dbReference>
<keyword evidence="6" id="KW-1185">Reference proteome</keyword>
<dbReference type="Pfam" id="PF04548">
    <property type="entry name" value="AIG1"/>
    <property type="match status" value="1"/>
</dbReference>
<dbReference type="Proteomes" id="UP000695023">
    <property type="component" value="Unplaced"/>
</dbReference>
<protein>
    <submittedName>
        <fullName evidence="7">Uncharacterized protein LOC102201901</fullName>
    </submittedName>
</protein>
<evidence type="ECO:0000256" key="2">
    <source>
        <dbReference type="ARBA" id="ARBA00022741"/>
    </source>
</evidence>
<dbReference type="Gene3D" id="3.30.70.330">
    <property type="match status" value="1"/>
</dbReference>
<sequence length="317" mass="35667">MMGDQTQHPVFFECERLKEGHLTRLQKYFGIHRKSGGGECGPVTRVDENVYSVVFRNKKDQQRVLQRSEHVLELEDRCSVIFVRESLENDTSHLTTPTSALAEAQTPENIPASSLPPSDEEYELHVDNYLLRYLKECPHAQQELENMLACLACSADLYCEEGRVLVRRRSCSPGEIVLRMGINTILSSCEKKGFRSVALPVLGAGMALQFPVSVVERVLMEEVYVFQEERVGITPFLIHIVIQSNDEERHEASDVVQTDKFTQKVRDPDSTTMRLVLLGKTGAGKSHLGNTILGEELFATYDSPNSGTMKCQTETKT</sequence>
<dbReference type="Gene3D" id="3.40.50.300">
    <property type="entry name" value="P-loop containing nucleotide triphosphate hydrolases"/>
    <property type="match status" value="1"/>
</dbReference>
<organism evidence="6 7">
    <name type="scientific">Pundamilia nyererei</name>
    <dbReference type="NCBI Taxonomy" id="303518"/>
    <lineage>
        <taxon>Eukaryota</taxon>
        <taxon>Metazoa</taxon>
        <taxon>Chordata</taxon>
        <taxon>Craniata</taxon>
        <taxon>Vertebrata</taxon>
        <taxon>Euteleostomi</taxon>
        <taxon>Actinopterygii</taxon>
        <taxon>Neopterygii</taxon>
        <taxon>Teleostei</taxon>
        <taxon>Neoteleostei</taxon>
        <taxon>Acanthomorphata</taxon>
        <taxon>Ovalentaria</taxon>
        <taxon>Cichlomorphae</taxon>
        <taxon>Cichliformes</taxon>
        <taxon>Cichlidae</taxon>
        <taxon>African cichlids</taxon>
        <taxon>Pseudocrenilabrinae</taxon>
        <taxon>Haplochromini</taxon>
        <taxon>Pundamilia</taxon>
    </lineage>
</organism>
<evidence type="ECO:0000259" key="5">
    <source>
        <dbReference type="Pfam" id="PF23222"/>
    </source>
</evidence>
<dbReference type="Gene3D" id="3.40.220.10">
    <property type="entry name" value="Leucine Aminopeptidase, subunit E, domain 1"/>
    <property type="match status" value="1"/>
</dbReference>
<dbReference type="SUPFAM" id="SSF52949">
    <property type="entry name" value="Macro domain-like"/>
    <property type="match status" value="1"/>
</dbReference>
<gene>
    <name evidence="7" type="primary">LOC102201901</name>
</gene>
<feature type="domain" description="AIG1-type G" evidence="4">
    <location>
        <begin position="274"/>
        <end position="316"/>
    </location>
</feature>
<dbReference type="SUPFAM" id="SSF52540">
    <property type="entry name" value="P-loop containing nucleoside triphosphate hydrolases"/>
    <property type="match status" value="1"/>
</dbReference>
<dbReference type="InterPro" id="IPR006703">
    <property type="entry name" value="G_AIG1"/>
</dbReference>
<dbReference type="GO" id="GO:0005525">
    <property type="term" value="F:GTP binding"/>
    <property type="evidence" value="ECO:0007669"/>
    <property type="project" value="InterPro"/>
</dbReference>
<dbReference type="InterPro" id="IPR012677">
    <property type="entry name" value="Nucleotide-bd_a/b_plait_sf"/>
</dbReference>
<evidence type="ECO:0000313" key="6">
    <source>
        <dbReference type="Proteomes" id="UP000695023"/>
    </source>
</evidence>
<comment type="similarity">
    <text evidence="1">Belongs to the TRAFAC class TrmE-Era-EngA-EngB-Septin-like GTPase superfamily. AIG1/Toc34/Toc159-like paraseptin GTPase family. IAN subfamily.</text>
</comment>
<reference evidence="7" key="1">
    <citation type="submission" date="2025-08" db="UniProtKB">
        <authorList>
            <consortium name="RefSeq"/>
        </authorList>
    </citation>
    <scope>IDENTIFICATION</scope>
</reference>
<evidence type="ECO:0000256" key="1">
    <source>
        <dbReference type="ARBA" id="ARBA00008535"/>
    </source>
</evidence>
<dbReference type="RefSeq" id="XP_005755402.1">
    <property type="nucleotide sequence ID" value="XM_005755345.1"/>
</dbReference>
<keyword evidence="2" id="KW-0547">Nucleotide-binding</keyword>
<feature type="compositionally biased region" description="Polar residues" evidence="3">
    <location>
        <begin position="106"/>
        <end position="116"/>
    </location>
</feature>
<feature type="non-terminal residue" evidence="7">
    <location>
        <position position="317"/>
    </location>
</feature>
<feature type="domain" description="PAR14-like first RRM" evidence="5">
    <location>
        <begin position="22"/>
        <end position="79"/>
    </location>
</feature>
<dbReference type="InterPro" id="IPR057051">
    <property type="entry name" value="PARP14_RPM_1"/>
</dbReference>
<evidence type="ECO:0000256" key="3">
    <source>
        <dbReference type="SAM" id="MobiDB-lite"/>
    </source>
</evidence>
<dbReference type="GeneID" id="102201901"/>
<name>A0A9Y3S297_9CICH</name>
<evidence type="ECO:0000259" key="4">
    <source>
        <dbReference type="Pfam" id="PF04548"/>
    </source>
</evidence>
<dbReference type="Pfam" id="PF23222">
    <property type="entry name" value="RRM_PARP14_1"/>
    <property type="match status" value="1"/>
</dbReference>
<proteinExistence type="inferred from homology"/>
<evidence type="ECO:0000313" key="7">
    <source>
        <dbReference type="RefSeq" id="XP_005755402.1"/>
    </source>
</evidence>
<feature type="region of interest" description="Disordered" evidence="3">
    <location>
        <begin position="93"/>
        <end position="118"/>
    </location>
</feature>